<dbReference type="CDD" id="cd00761">
    <property type="entry name" value="Glyco_tranf_GTA_type"/>
    <property type="match status" value="1"/>
</dbReference>
<dbReference type="PANTHER" id="PTHR37316:SF3">
    <property type="entry name" value="TEICHOIC ACID GLYCEROL-PHOSPHATE TRANSFERASE"/>
    <property type="match status" value="1"/>
</dbReference>
<evidence type="ECO:0000259" key="8">
    <source>
        <dbReference type="Pfam" id="PF00535"/>
    </source>
</evidence>
<gene>
    <name evidence="9" type="ORF">H0486_03400</name>
</gene>
<evidence type="ECO:0000256" key="7">
    <source>
        <dbReference type="SAM" id="MobiDB-lite"/>
    </source>
</evidence>
<evidence type="ECO:0000256" key="3">
    <source>
        <dbReference type="ARBA" id="ARBA00022475"/>
    </source>
</evidence>
<accession>A0A839JZ46</accession>
<keyword evidence="6" id="KW-0472">Membrane</keyword>
<dbReference type="EMBL" id="JACEGA010000001">
    <property type="protein sequence ID" value="MBB2181919.1"/>
    <property type="molecule type" value="Genomic_DNA"/>
</dbReference>
<reference evidence="9 10" key="1">
    <citation type="submission" date="2020-07" db="EMBL/GenBank/DDBJ databases">
        <title>Characterization and genome sequencing of isolate MD1, a novel member within the family Lachnospiraceae.</title>
        <authorList>
            <person name="Rettenmaier R."/>
            <person name="Di Bello L."/>
            <person name="Zinser C."/>
            <person name="Scheitz K."/>
            <person name="Liebl W."/>
            <person name="Zverlov V."/>
        </authorList>
    </citation>
    <scope>NUCLEOTIDE SEQUENCE [LARGE SCALE GENOMIC DNA]</scope>
    <source>
        <strain evidence="9 10">MD1</strain>
    </source>
</reference>
<dbReference type="InterPro" id="IPR007554">
    <property type="entry name" value="Glycerophosphate_synth"/>
</dbReference>
<comment type="subcellular location">
    <subcellularLocation>
        <location evidence="1">Cell membrane</location>
        <topology evidence="1">Peripheral membrane protein</topology>
    </subcellularLocation>
</comment>
<feature type="region of interest" description="Disordered" evidence="7">
    <location>
        <begin position="137"/>
        <end position="183"/>
    </location>
</feature>
<dbReference type="PANTHER" id="PTHR37316">
    <property type="entry name" value="TEICHOIC ACID GLYCEROL-PHOSPHATE PRIMASE"/>
    <property type="match status" value="1"/>
</dbReference>
<keyword evidence="10" id="KW-1185">Reference proteome</keyword>
<proteinExistence type="inferred from homology"/>
<sequence>MKTSVIVPYHKGEAYLRDCLNSIIEHSSLNNIEILLICDHVSQDDLHVVDEYKEKLPLSIYELDGKTGVAAARNMGIAKATGDYVYFLDSDDYLYGNVLDLHLITEETGYDIIYGKREYTWFQRSVYLASLEKKSLNDEEASEEGESDTSEDVSTNSDQEDGFGEDTYDTTEDYTEEMTEEDLENEIMARKRKAYRALVSKRKGMRNISVLGIYFRRKFLMDNGILFPEKLKYFSDVPFLVEAMSKAELFLYHTDGIYIQRKHNDPINSPSLSQIKDPDRFYEFIDAYYETVLRIPEDMDLKSRIAMKYINYYVRVHAPKLKRSSNDAWRTDKFELMGKIARDINPEVIHKLKGYKKRIIKALIKNNLLRSLRIVKIHLGYKKLKKIVRKKKSLAKFLYDHIFLKQEVMENWILFESFFGKSYSGSPKYIYEYLAKNYPGEYKFIWVINKKTNIPYPHKKIKRFSIRYYYYLARCKYDVFNGRQPEWMVKREDNVFLETWHGTPLKKLVFDIDDISSATPKYKQQVYKQSRIWDYLIAPNAFSSETFRRCFMFEKEILETGYPRNDLLHSPNKDEIALQIRDRVGIPKNKKTILYAPTWRDDEFYAKGQYKFQLQLDIGLMKEQLGEEYVLLLRTHYFIADSIDVSEYGGFAYNVSKYDDITELYLISDILITDYSSVFFDYANLKRPMLFFTYDLEKYRDTLRGFYFDIEREVPGPLLYTTEEVIDAIKNIEKVSCEFNQRYEQFYQRFCEWEDGHAAEKVVKSVFKRNNSIA</sequence>
<protein>
    <submittedName>
        <fullName evidence="9">Bifunctional glycosyltransferase family 2 protein/CDP-glycerol:glycerophosphate glycerophosphotransferase</fullName>
    </submittedName>
</protein>
<dbReference type="InterPro" id="IPR043148">
    <property type="entry name" value="TagF_C"/>
</dbReference>
<dbReference type="GO" id="GO:0005886">
    <property type="term" value="C:plasma membrane"/>
    <property type="evidence" value="ECO:0007669"/>
    <property type="project" value="UniProtKB-SubCell"/>
</dbReference>
<dbReference type="SUPFAM" id="SSF53756">
    <property type="entry name" value="UDP-Glycosyltransferase/glycogen phosphorylase"/>
    <property type="match status" value="1"/>
</dbReference>
<dbReference type="RefSeq" id="WP_228351657.1">
    <property type="nucleotide sequence ID" value="NZ_JACEGA010000001.1"/>
</dbReference>
<evidence type="ECO:0000256" key="6">
    <source>
        <dbReference type="ARBA" id="ARBA00023136"/>
    </source>
</evidence>
<evidence type="ECO:0000256" key="4">
    <source>
        <dbReference type="ARBA" id="ARBA00022679"/>
    </source>
</evidence>
<evidence type="ECO:0000256" key="2">
    <source>
        <dbReference type="ARBA" id="ARBA00010488"/>
    </source>
</evidence>
<dbReference type="Gene3D" id="3.40.50.11820">
    <property type="match status" value="1"/>
</dbReference>
<comment type="similarity">
    <text evidence="2">Belongs to the CDP-glycerol glycerophosphotransferase family.</text>
</comment>
<feature type="compositionally biased region" description="Acidic residues" evidence="7">
    <location>
        <begin position="158"/>
        <end position="183"/>
    </location>
</feature>
<dbReference type="Pfam" id="PF00535">
    <property type="entry name" value="Glycos_transf_2"/>
    <property type="match status" value="1"/>
</dbReference>
<dbReference type="InterPro" id="IPR029044">
    <property type="entry name" value="Nucleotide-diphossugar_trans"/>
</dbReference>
<feature type="compositionally biased region" description="Acidic residues" evidence="7">
    <location>
        <begin position="138"/>
        <end position="151"/>
    </location>
</feature>
<feature type="domain" description="Glycosyltransferase 2-like" evidence="8">
    <location>
        <begin position="4"/>
        <end position="118"/>
    </location>
</feature>
<keyword evidence="4 9" id="KW-0808">Transferase</keyword>
<dbReference type="InterPro" id="IPR001173">
    <property type="entry name" value="Glyco_trans_2-like"/>
</dbReference>
<dbReference type="InterPro" id="IPR043149">
    <property type="entry name" value="TagF_N"/>
</dbReference>
<evidence type="ECO:0000256" key="1">
    <source>
        <dbReference type="ARBA" id="ARBA00004202"/>
    </source>
</evidence>
<evidence type="ECO:0000256" key="5">
    <source>
        <dbReference type="ARBA" id="ARBA00022944"/>
    </source>
</evidence>
<dbReference type="InterPro" id="IPR051612">
    <property type="entry name" value="Teichoic_Acid_Biosynth"/>
</dbReference>
<dbReference type="Gene3D" id="3.90.550.10">
    <property type="entry name" value="Spore Coat Polysaccharide Biosynthesis Protein SpsA, Chain A"/>
    <property type="match status" value="1"/>
</dbReference>
<keyword evidence="3" id="KW-1003">Cell membrane</keyword>
<dbReference type="GO" id="GO:0019350">
    <property type="term" value="P:teichoic acid biosynthetic process"/>
    <property type="evidence" value="ECO:0007669"/>
    <property type="project" value="UniProtKB-KW"/>
</dbReference>
<evidence type="ECO:0000313" key="9">
    <source>
        <dbReference type="EMBL" id="MBB2181919.1"/>
    </source>
</evidence>
<organism evidence="9 10">
    <name type="scientific">Variimorphobacter saccharofermentans</name>
    <dbReference type="NCBI Taxonomy" id="2755051"/>
    <lineage>
        <taxon>Bacteria</taxon>
        <taxon>Bacillati</taxon>
        <taxon>Bacillota</taxon>
        <taxon>Clostridia</taxon>
        <taxon>Lachnospirales</taxon>
        <taxon>Lachnospiraceae</taxon>
        <taxon>Variimorphobacter</taxon>
    </lineage>
</organism>
<name>A0A839JZ46_9FIRM</name>
<dbReference type="Proteomes" id="UP000574276">
    <property type="component" value="Unassembled WGS sequence"/>
</dbReference>
<evidence type="ECO:0000313" key="10">
    <source>
        <dbReference type="Proteomes" id="UP000574276"/>
    </source>
</evidence>
<dbReference type="Pfam" id="PF04464">
    <property type="entry name" value="Glyphos_transf"/>
    <property type="match status" value="1"/>
</dbReference>
<dbReference type="SUPFAM" id="SSF53448">
    <property type="entry name" value="Nucleotide-diphospho-sugar transferases"/>
    <property type="match status" value="1"/>
</dbReference>
<dbReference type="AlphaFoldDB" id="A0A839JZ46"/>
<comment type="caution">
    <text evidence="9">The sequence shown here is derived from an EMBL/GenBank/DDBJ whole genome shotgun (WGS) entry which is preliminary data.</text>
</comment>
<keyword evidence="5" id="KW-0777">Teichoic acid biosynthesis</keyword>
<dbReference type="GO" id="GO:0047355">
    <property type="term" value="F:CDP-glycerol glycerophosphotransferase activity"/>
    <property type="evidence" value="ECO:0007669"/>
    <property type="project" value="InterPro"/>
</dbReference>
<dbReference type="Gene3D" id="3.40.50.12580">
    <property type="match status" value="1"/>
</dbReference>